<feature type="region of interest" description="Disordered" evidence="1">
    <location>
        <begin position="438"/>
        <end position="471"/>
    </location>
</feature>
<sequence>MFGHNNQGTAEDVSVRCRIRRSAFASNKESAQEEDAVCTMRVWHSAGTSFVDLTSAVPLRLRKNKSQEYKSESKENGCWGSETHDSDSQSSRRSSSKKQRRQQQKQKQKQQRLQQQQQQQQQQQEQIDQRSRALGPQLIFTTICPVGTLDNSNLRNSRMVNAFTDTSSFGNENGRRMGRRPSAFGGDQAECKLSEHHARQMEQQSWHDERHRGGRESPAQTAAAAAGATSAEPVIVPTRDIMLVETATAENHETMCTITTISHGFYECVFDSNNGKMVFVAFLQNYLSENRFVDPTKRARRANNAVSPSSSSLASTDGASFDVEAFTAHRMAERIQTETTTEKVRRKIGRIASSLDEFASLFTDCVCWCGNPATASDKRSKSNQEAAENDAYCGQMGGGYDTTMCGRGMEFDMSPEENTTIASCFNAHSADMSRYKMKISPLPSSSPGRRRGSNGSRSQQESAELDPAVLSKEYSSPKLSLEYSADLTSTI</sequence>
<protein>
    <submittedName>
        <fullName evidence="2">Uncharacterized protein</fullName>
    </submittedName>
</protein>
<feature type="region of interest" description="Disordered" evidence="1">
    <location>
        <begin position="65"/>
        <end position="129"/>
    </location>
</feature>
<dbReference type="PANTHER" id="PTHR24330">
    <property type="entry name" value="HOMEOBOX PROTEIN BARH-LIKE"/>
    <property type="match status" value="1"/>
</dbReference>
<feature type="region of interest" description="Disordered" evidence="1">
    <location>
        <begin position="167"/>
        <end position="230"/>
    </location>
</feature>
<dbReference type="EMBL" id="HBEF01018632">
    <property type="protein sequence ID" value="CAD8339355.1"/>
    <property type="molecule type" value="Transcribed_RNA"/>
</dbReference>
<feature type="compositionally biased region" description="Low complexity" evidence="1">
    <location>
        <begin position="111"/>
        <end position="126"/>
    </location>
</feature>
<proteinExistence type="predicted"/>
<reference evidence="2" key="1">
    <citation type="submission" date="2021-01" db="EMBL/GenBank/DDBJ databases">
        <authorList>
            <person name="Corre E."/>
            <person name="Pelletier E."/>
            <person name="Niang G."/>
            <person name="Scheremetjew M."/>
            <person name="Finn R."/>
            <person name="Kale V."/>
            <person name="Holt S."/>
            <person name="Cochrane G."/>
            <person name="Meng A."/>
            <person name="Brown T."/>
            <person name="Cohen L."/>
        </authorList>
    </citation>
    <scope>NUCLEOTIDE SEQUENCE</scope>
    <source>
        <strain evidence="2">CCMP3328</strain>
    </source>
</reference>
<dbReference type="PANTHER" id="PTHR24330:SF19">
    <property type="entry name" value="MEDIATOR OF RNA POLYMERASE II TRANSCRIPTION SUBUNIT 29"/>
    <property type="match status" value="1"/>
</dbReference>
<feature type="compositionally biased region" description="Basic and acidic residues" evidence="1">
    <location>
        <begin position="189"/>
        <end position="215"/>
    </location>
</feature>
<feature type="compositionally biased region" description="Basic and acidic residues" evidence="1">
    <location>
        <begin position="65"/>
        <end position="75"/>
    </location>
</feature>
<dbReference type="InterPro" id="IPR052145">
    <property type="entry name" value="Mediator/Homeobox_domain"/>
</dbReference>
<feature type="compositionally biased region" description="Low complexity" evidence="1">
    <location>
        <begin position="219"/>
        <end position="230"/>
    </location>
</feature>
<feature type="compositionally biased region" description="Basic residues" evidence="1">
    <location>
        <begin position="94"/>
        <end position="110"/>
    </location>
</feature>
<evidence type="ECO:0000313" key="2">
    <source>
        <dbReference type="EMBL" id="CAD8339355.1"/>
    </source>
</evidence>
<name>A0A7R9WZU5_9STRA</name>
<accession>A0A7R9WZU5</accession>
<gene>
    <name evidence="2" type="ORF">CAUS1442_LOCUS11488</name>
</gene>
<dbReference type="AlphaFoldDB" id="A0A7R9WZU5"/>
<feature type="compositionally biased region" description="Low complexity" evidence="1">
    <location>
        <begin position="440"/>
        <end position="458"/>
    </location>
</feature>
<organism evidence="2">
    <name type="scientific">Craspedostauros australis</name>
    <dbReference type="NCBI Taxonomy" id="1486917"/>
    <lineage>
        <taxon>Eukaryota</taxon>
        <taxon>Sar</taxon>
        <taxon>Stramenopiles</taxon>
        <taxon>Ochrophyta</taxon>
        <taxon>Bacillariophyta</taxon>
        <taxon>Bacillariophyceae</taxon>
        <taxon>Bacillariophycidae</taxon>
        <taxon>Naviculales</taxon>
        <taxon>Naviculaceae</taxon>
        <taxon>Craspedostauros</taxon>
    </lineage>
</organism>
<evidence type="ECO:0000256" key="1">
    <source>
        <dbReference type="SAM" id="MobiDB-lite"/>
    </source>
</evidence>